<sequence>RWYSALQPKTRIIIGAGIMAHACAAMYLSDKLDEQTAIVYADEDFAKIRAALPTITTVERK</sequence>
<reference evidence="2" key="1">
    <citation type="journal article" date="2020" name="Stud. Mycol.">
        <title>101 Dothideomycetes genomes: a test case for predicting lifestyles and emergence of pathogens.</title>
        <authorList>
            <person name="Haridas S."/>
            <person name="Albert R."/>
            <person name="Binder M."/>
            <person name="Bloem J."/>
            <person name="Labutti K."/>
            <person name="Salamov A."/>
            <person name="Andreopoulos B."/>
            <person name="Baker S."/>
            <person name="Barry K."/>
            <person name="Bills G."/>
            <person name="Bluhm B."/>
            <person name="Cannon C."/>
            <person name="Castanera R."/>
            <person name="Culley D."/>
            <person name="Daum C."/>
            <person name="Ezra D."/>
            <person name="Gonzalez J."/>
            <person name="Henrissat B."/>
            <person name="Kuo A."/>
            <person name="Liang C."/>
            <person name="Lipzen A."/>
            <person name="Lutzoni F."/>
            <person name="Magnuson J."/>
            <person name="Mondo S."/>
            <person name="Nolan M."/>
            <person name="Ohm R."/>
            <person name="Pangilinan J."/>
            <person name="Park H.-J."/>
            <person name="Ramirez L."/>
            <person name="Alfaro M."/>
            <person name="Sun H."/>
            <person name="Tritt A."/>
            <person name="Yoshinaga Y."/>
            <person name="Zwiers L.-H."/>
            <person name="Turgeon B."/>
            <person name="Goodwin S."/>
            <person name="Spatafora J."/>
            <person name="Crous P."/>
            <person name="Grigoriev I."/>
        </authorList>
    </citation>
    <scope>NUCLEOTIDE SEQUENCE</scope>
    <source>
        <strain evidence="2">HMLAC05119</strain>
    </source>
</reference>
<proteinExistence type="predicted"/>
<gene>
    <name evidence="2" type="ORF">BDU57DRAFT_421347</name>
</gene>
<feature type="transmembrane region" description="Helical" evidence="1">
    <location>
        <begin position="12"/>
        <end position="29"/>
    </location>
</feature>
<keyword evidence="1" id="KW-1133">Transmembrane helix</keyword>
<dbReference type="Proteomes" id="UP000800096">
    <property type="component" value="Unassembled WGS sequence"/>
</dbReference>
<dbReference type="EMBL" id="ML979139">
    <property type="protein sequence ID" value="KAF1913148.1"/>
    <property type="molecule type" value="Genomic_DNA"/>
</dbReference>
<evidence type="ECO:0000256" key="1">
    <source>
        <dbReference type="SAM" id="Phobius"/>
    </source>
</evidence>
<accession>A0A6A5QE50</accession>
<dbReference type="OrthoDB" id="2555959at2759"/>
<evidence type="ECO:0000313" key="2">
    <source>
        <dbReference type="EMBL" id="KAF1913148.1"/>
    </source>
</evidence>
<keyword evidence="3" id="KW-1185">Reference proteome</keyword>
<dbReference type="AlphaFoldDB" id="A0A6A5QE50"/>
<keyword evidence="1" id="KW-0472">Membrane</keyword>
<evidence type="ECO:0000313" key="3">
    <source>
        <dbReference type="Proteomes" id="UP000800096"/>
    </source>
</evidence>
<keyword evidence="1" id="KW-0812">Transmembrane</keyword>
<feature type="non-terminal residue" evidence="2">
    <location>
        <position position="1"/>
    </location>
</feature>
<protein>
    <submittedName>
        <fullName evidence="2">Uncharacterized protein</fullName>
    </submittedName>
</protein>
<feature type="non-terminal residue" evidence="2">
    <location>
        <position position="61"/>
    </location>
</feature>
<name>A0A6A5QE50_AMPQU</name>
<organism evidence="2 3">
    <name type="scientific">Ampelomyces quisqualis</name>
    <name type="common">Powdery mildew agent</name>
    <dbReference type="NCBI Taxonomy" id="50730"/>
    <lineage>
        <taxon>Eukaryota</taxon>
        <taxon>Fungi</taxon>
        <taxon>Dikarya</taxon>
        <taxon>Ascomycota</taxon>
        <taxon>Pezizomycotina</taxon>
        <taxon>Dothideomycetes</taxon>
        <taxon>Pleosporomycetidae</taxon>
        <taxon>Pleosporales</taxon>
        <taxon>Pleosporineae</taxon>
        <taxon>Phaeosphaeriaceae</taxon>
        <taxon>Ampelomyces</taxon>
    </lineage>
</organism>